<dbReference type="Proteomes" id="UP000712281">
    <property type="component" value="Unassembled WGS sequence"/>
</dbReference>
<dbReference type="AlphaFoldDB" id="A0A8S9J5V5"/>
<evidence type="ECO:0008006" key="3">
    <source>
        <dbReference type="Google" id="ProtNLM"/>
    </source>
</evidence>
<gene>
    <name evidence="1" type="ORF">F2Q68_00002134</name>
</gene>
<comment type="caution">
    <text evidence="1">The sequence shown here is derived from an EMBL/GenBank/DDBJ whole genome shotgun (WGS) entry which is preliminary data.</text>
</comment>
<sequence length="81" mass="8706">MHITDGKSAQGDCEDVRESSAGVLAWTDDKSKQRAKSAGGALALALLCHKGPFPIMVHITTTQAPLIARFLRQRKIFKTGG</sequence>
<dbReference type="EMBL" id="QGKW02001660">
    <property type="protein sequence ID" value="KAF2577711.1"/>
    <property type="molecule type" value="Genomic_DNA"/>
</dbReference>
<organism evidence="1 2">
    <name type="scientific">Brassica cretica</name>
    <name type="common">Mustard</name>
    <dbReference type="NCBI Taxonomy" id="69181"/>
    <lineage>
        <taxon>Eukaryota</taxon>
        <taxon>Viridiplantae</taxon>
        <taxon>Streptophyta</taxon>
        <taxon>Embryophyta</taxon>
        <taxon>Tracheophyta</taxon>
        <taxon>Spermatophyta</taxon>
        <taxon>Magnoliopsida</taxon>
        <taxon>eudicotyledons</taxon>
        <taxon>Gunneridae</taxon>
        <taxon>Pentapetalae</taxon>
        <taxon>rosids</taxon>
        <taxon>malvids</taxon>
        <taxon>Brassicales</taxon>
        <taxon>Brassicaceae</taxon>
        <taxon>Brassiceae</taxon>
        <taxon>Brassica</taxon>
    </lineage>
</organism>
<evidence type="ECO:0000313" key="1">
    <source>
        <dbReference type="EMBL" id="KAF2577711.1"/>
    </source>
</evidence>
<accession>A0A8S9J5V5</accession>
<evidence type="ECO:0000313" key="2">
    <source>
        <dbReference type="Proteomes" id="UP000712281"/>
    </source>
</evidence>
<name>A0A8S9J5V5_BRACR</name>
<proteinExistence type="predicted"/>
<protein>
    <recommendedName>
        <fullName evidence="3">DUF1279 domain-containing protein</fullName>
    </recommendedName>
</protein>
<reference evidence="1" key="1">
    <citation type="submission" date="2019-12" db="EMBL/GenBank/DDBJ databases">
        <title>Genome sequencing and annotation of Brassica cretica.</title>
        <authorList>
            <person name="Studholme D.J."/>
            <person name="Sarris P.F."/>
        </authorList>
    </citation>
    <scope>NUCLEOTIDE SEQUENCE</scope>
    <source>
        <strain evidence="1">PFS-001/15</strain>
        <tissue evidence="1">Leaf</tissue>
    </source>
</reference>